<dbReference type="PROSITE" id="PS50801">
    <property type="entry name" value="STAS"/>
    <property type="match status" value="1"/>
</dbReference>
<dbReference type="Pfam" id="PF13466">
    <property type="entry name" value="STAS_2"/>
    <property type="match status" value="1"/>
</dbReference>
<dbReference type="SUPFAM" id="SSF52091">
    <property type="entry name" value="SpoIIaa-like"/>
    <property type="match status" value="1"/>
</dbReference>
<gene>
    <name evidence="2" type="ORF">FB474_3278</name>
</gene>
<name>A0A542ZNC3_9MICO</name>
<dbReference type="Proteomes" id="UP000319514">
    <property type="component" value="Unassembled WGS sequence"/>
</dbReference>
<accession>A0A542ZNC3</accession>
<dbReference type="InterPro" id="IPR002645">
    <property type="entry name" value="STAS_dom"/>
</dbReference>
<proteinExistence type="predicted"/>
<dbReference type="InterPro" id="IPR025847">
    <property type="entry name" value="MEDS_domain"/>
</dbReference>
<keyword evidence="3" id="KW-1185">Reference proteome</keyword>
<dbReference type="Pfam" id="PF14417">
    <property type="entry name" value="MEDS"/>
    <property type="match status" value="1"/>
</dbReference>
<dbReference type="AlphaFoldDB" id="A0A542ZNC3"/>
<evidence type="ECO:0000259" key="1">
    <source>
        <dbReference type="PROSITE" id="PS50801"/>
    </source>
</evidence>
<comment type="caution">
    <text evidence="2">The sequence shown here is derived from an EMBL/GenBank/DDBJ whole genome shotgun (WGS) entry which is preliminary data.</text>
</comment>
<organism evidence="2 3">
    <name type="scientific">Oryzihumus leptocrescens</name>
    <dbReference type="NCBI Taxonomy" id="297536"/>
    <lineage>
        <taxon>Bacteria</taxon>
        <taxon>Bacillati</taxon>
        <taxon>Actinomycetota</taxon>
        <taxon>Actinomycetes</taxon>
        <taxon>Micrococcales</taxon>
        <taxon>Intrasporangiaceae</taxon>
        <taxon>Oryzihumus</taxon>
    </lineage>
</organism>
<sequence length="272" mass="28258">MLARPRGLRQGDHVCWAYDPERGFGVVAAQFLAEGVALGERVLFVGEGDTAQLVGELDALPGRDALLASGQLQVQPMSDVYLGSGGLDPVAQTELFAAAGAAAVEDGYTGLRVAGDLTGLVRDPSRWEDVRAYEIVVDSVIAGHPLTGMCGYAAPTVPGERLRPLAALHGIRHVAGDTLTFVARVRGEVLVLAGEVDTGCADALDEVLVGVGRLAAGPVTVDLAGLDFVDVGATRALVRFATGLRASGRPVRFVGVGPGPRRVLELFDVELA</sequence>
<protein>
    <submittedName>
        <fullName evidence="2">Anti-anti-sigma regulatory factor</fullName>
    </submittedName>
</protein>
<dbReference type="Gene3D" id="3.30.750.24">
    <property type="entry name" value="STAS domain"/>
    <property type="match status" value="1"/>
</dbReference>
<dbReference type="InterPro" id="IPR036513">
    <property type="entry name" value="STAS_dom_sf"/>
</dbReference>
<dbReference type="EMBL" id="VFOQ01000001">
    <property type="protein sequence ID" value="TQL61858.1"/>
    <property type="molecule type" value="Genomic_DNA"/>
</dbReference>
<evidence type="ECO:0000313" key="2">
    <source>
        <dbReference type="EMBL" id="TQL61858.1"/>
    </source>
</evidence>
<feature type="domain" description="STAS" evidence="1">
    <location>
        <begin position="189"/>
        <end position="272"/>
    </location>
</feature>
<dbReference type="InterPro" id="IPR058548">
    <property type="entry name" value="MlaB-like_STAS"/>
</dbReference>
<evidence type="ECO:0000313" key="3">
    <source>
        <dbReference type="Proteomes" id="UP000319514"/>
    </source>
</evidence>
<reference evidence="2 3" key="1">
    <citation type="submission" date="2019-06" db="EMBL/GenBank/DDBJ databases">
        <title>Sequencing the genomes of 1000 actinobacteria strains.</title>
        <authorList>
            <person name="Klenk H.-P."/>
        </authorList>
    </citation>
    <scope>NUCLEOTIDE SEQUENCE [LARGE SCALE GENOMIC DNA]</scope>
    <source>
        <strain evidence="2 3">DSM 18082</strain>
    </source>
</reference>
<dbReference type="CDD" id="cd07043">
    <property type="entry name" value="STAS_anti-anti-sigma_factors"/>
    <property type="match status" value="1"/>
</dbReference>